<dbReference type="Pfam" id="PF24175">
    <property type="entry name" value="SU10_adaptor"/>
    <property type="match status" value="1"/>
</dbReference>
<evidence type="ECO:0000313" key="2">
    <source>
        <dbReference type="EMBL" id="CAB4187663.1"/>
    </source>
</evidence>
<name>A0A6J5QSW5_9CAUD</name>
<sequence length="220" mass="25137">MNLGTIRTSVRKRVGNPTVGDVPDATLDDVVNRSYRQICDRFRFYTTRKLCAFDTVLDQQKYNLPTSSLVVLAVSDTTNKNTLIARDESWANDNIIDATTHGKPTSYVHIKDWMQLYPIPDDTYSIKVYYRYSVADLAVDADEPLIPLEWHEGICLLARAVYYDDNQDIPKAQYTFTAYSAWLSTKPNEMDEEMKISDEQGVRVPTKASSGRRLDFDQAD</sequence>
<gene>
    <name evidence="2" type="ORF">UFOVP1152_42</name>
</gene>
<evidence type="ECO:0000256" key="1">
    <source>
        <dbReference type="SAM" id="MobiDB-lite"/>
    </source>
</evidence>
<accession>A0A6J5QSW5</accession>
<organism evidence="2">
    <name type="scientific">uncultured Caudovirales phage</name>
    <dbReference type="NCBI Taxonomy" id="2100421"/>
    <lineage>
        <taxon>Viruses</taxon>
        <taxon>Duplodnaviria</taxon>
        <taxon>Heunggongvirae</taxon>
        <taxon>Uroviricota</taxon>
        <taxon>Caudoviricetes</taxon>
        <taxon>Peduoviridae</taxon>
        <taxon>Maltschvirus</taxon>
        <taxon>Maltschvirus maltsch</taxon>
    </lineage>
</organism>
<reference evidence="2" key="1">
    <citation type="submission" date="2020-05" db="EMBL/GenBank/DDBJ databases">
        <authorList>
            <person name="Chiriac C."/>
            <person name="Salcher M."/>
            <person name="Ghai R."/>
            <person name="Kavagutti S V."/>
        </authorList>
    </citation>
    <scope>NUCLEOTIDE SEQUENCE</scope>
</reference>
<proteinExistence type="predicted"/>
<dbReference type="EMBL" id="LR797109">
    <property type="protein sequence ID" value="CAB4187663.1"/>
    <property type="molecule type" value="Genomic_DNA"/>
</dbReference>
<feature type="region of interest" description="Disordered" evidence="1">
    <location>
        <begin position="196"/>
        <end position="220"/>
    </location>
</feature>
<dbReference type="InterPro" id="IPR056209">
    <property type="entry name" value="SU10_adaptor"/>
</dbReference>
<protein>
    <submittedName>
        <fullName evidence="2">Uncharacterized protein</fullName>
    </submittedName>
</protein>